<dbReference type="Proteomes" id="UP000830671">
    <property type="component" value="Chromosome 6"/>
</dbReference>
<sequence length="170" mass="19667">MSSSIKGNPSEFIDCSSGLIYEFPARHLPFRYLCRNYRQCSSFADGKYSLDDLRSWHPQVQHQLAVAGDHITAEEGRIYELDFDPIEYTYSHWPNALFARRLERVSKSGPENVLHIIECRRFQTRPSPLVLLYLYTQERHDDICATSMVSLIMMNLSQSTLAKSQPQGDF</sequence>
<dbReference type="RefSeq" id="XP_049148702.1">
    <property type="nucleotide sequence ID" value="XM_049291557.1"/>
</dbReference>
<dbReference type="KEGG" id="clup:CLUP02_12593"/>
<dbReference type="GeneID" id="73346567"/>
<evidence type="ECO:0000313" key="1">
    <source>
        <dbReference type="EMBL" id="UQC87091.1"/>
    </source>
</evidence>
<name>A0A9Q8T0S8_9PEZI</name>
<dbReference type="EMBL" id="CP019478">
    <property type="protein sequence ID" value="UQC87091.1"/>
    <property type="molecule type" value="Genomic_DNA"/>
</dbReference>
<keyword evidence="2" id="KW-1185">Reference proteome</keyword>
<proteinExistence type="predicted"/>
<organism evidence="1 2">
    <name type="scientific">Colletotrichum lupini</name>
    <dbReference type="NCBI Taxonomy" id="145971"/>
    <lineage>
        <taxon>Eukaryota</taxon>
        <taxon>Fungi</taxon>
        <taxon>Dikarya</taxon>
        <taxon>Ascomycota</taxon>
        <taxon>Pezizomycotina</taxon>
        <taxon>Sordariomycetes</taxon>
        <taxon>Hypocreomycetidae</taxon>
        <taxon>Glomerellales</taxon>
        <taxon>Glomerellaceae</taxon>
        <taxon>Colletotrichum</taxon>
        <taxon>Colletotrichum acutatum species complex</taxon>
    </lineage>
</organism>
<gene>
    <name evidence="1" type="ORF">CLUP02_12593</name>
</gene>
<protein>
    <submittedName>
        <fullName evidence="1">Uncharacterized protein</fullName>
    </submittedName>
</protein>
<reference evidence="1" key="1">
    <citation type="journal article" date="2021" name="Mol. Plant Microbe Interact.">
        <title>Complete Genome Sequence of the Plant-Pathogenic Fungus Colletotrichum lupini.</title>
        <authorList>
            <person name="Baroncelli R."/>
            <person name="Pensec F."/>
            <person name="Da Lio D."/>
            <person name="Boufleur T."/>
            <person name="Vicente I."/>
            <person name="Sarrocco S."/>
            <person name="Picot A."/>
            <person name="Baraldi E."/>
            <person name="Sukno S."/>
            <person name="Thon M."/>
            <person name="Le Floch G."/>
        </authorList>
    </citation>
    <scope>NUCLEOTIDE SEQUENCE</scope>
    <source>
        <strain evidence="1">IMI 504893</strain>
    </source>
</reference>
<accession>A0A9Q8T0S8</accession>
<dbReference type="AlphaFoldDB" id="A0A9Q8T0S8"/>
<evidence type="ECO:0000313" key="2">
    <source>
        <dbReference type="Proteomes" id="UP000830671"/>
    </source>
</evidence>